<reference evidence="9 10" key="1">
    <citation type="submission" date="2019-09" db="EMBL/GenBank/DDBJ databases">
        <authorList>
            <person name="Ou C."/>
        </authorList>
    </citation>
    <scope>NUCLEOTIDE SEQUENCE [LARGE SCALE GENOMIC DNA]</scope>
    <source>
        <strain evidence="9">S2</strain>
        <tissue evidence="9">Leaf</tissue>
    </source>
</reference>
<evidence type="ECO:0000313" key="9">
    <source>
        <dbReference type="EMBL" id="KAB2605936.1"/>
    </source>
</evidence>
<gene>
    <name evidence="9" type="ORF">D8674_005653</name>
</gene>
<dbReference type="GO" id="GO:0006886">
    <property type="term" value="P:intracellular protein transport"/>
    <property type="evidence" value="ECO:0007669"/>
    <property type="project" value="InterPro"/>
</dbReference>
<evidence type="ECO:0000256" key="7">
    <source>
        <dbReference type="ARBA" id="ARBA00023329"/>
    </source>
</evidence>
<comment type="subcellular location">
    <subcellularLocation>
        <location evidence="2">Cytoplasmic vesicle membrane</location>
        <topology evidence="2">Peripheral membrane protein</topology>
        <orientation evidence="2">Cytoplasmic side</orientation>
    </subcellularLocation>
    <subcellularLocation>
        <location evidence="3">Membrane</location>
        <location evidence="3">Coated pit</location>
        <topology evidence="3">Peripheral membrane protein</topology>
        <orientation evidence="3">Cytoplasmic side</orientation>
    </subcellularLocation>
</comment>
<comment type="caution">
    <text evidence="9">The sequence shown here is derived from an EMBL/GenBank/DDBJ whole genome shotgun (WGS) entry which is preliminary data.</text>
</comment>
<keyword evidence="5" id="KW-0472">Membrane</keyword>
<keyword evidence="7" id="KW-0968">Cytoplasmic vesicle</keyword>
<keyword evidence="10" id="KW-1185">Reference proteome</keyword>
<protein>
    <submittedName>
        <fullName evidence="9">Clathrin light chain 2-like</fullName>
    </submittedName>
</protein>
<dbReference type="GO" id="GO:0030130">
    <property type="term" value="C:clathrin coat of trans-Golgi network vesicle"/>
    <property type="evidence" value="ECO:0007669"/>
    <property type="project" value="InterPro"/>
</dbReference>
<dbReference type="GO" id="GO:0072583">
    <property type="term" value="P:clathrin-dependent endocytosis"/>
    <property type="evidence" value="ECO:0007669"/>
    <property type="project" value="TreeGrafter"/>
</dbReference>
<feature type="region of interest" description="Disordered" evidence="8">
    <location>
        <begin position="161"/>
        <end position="181"/>
    </location>
</feature>
<name>A0A5N5FS19_9ROSA</name>
<evidence type="ECO:0000256" key="3">
    <source>
        <dbReference type="ARBA" id="ARBA00004277"/>
    </source>
</evidence>
<organism evidence="9 10">
    <name type="scientific">Pyrus ussuriensis x Pyrus communis</name>
    <dbReference type="NCBI Taxonomy" id="2448454"/>
    <lineage>
        <taxon>Eukaryota</taxon>
        <taxon>Viridiplantae</taxon>
        <taxon>Streptophyta</taxon>
        <taxon>Embryophyta</taxon>
        <taxon>Tracheophyta</taxon>
        <taxon>Spermatophyta</taxon>
        <taxon>Magnoliopsida</taxon>
        <taxon>eudicotyledons</taxon>
        <taxon>Gunneridae</taxon>
        <taxon>Pentapetalae</taxon>
        <taxon>rosids</taxon>
        <taxon>fabids</taxon>
        <taxon>Rosales</taxon>
        <taxon>Rosaceae</taxon>
        <taxon>Amygdaloideae</taxon>
        <taxon>Maleae</taxon>
        <taxon>Pyrus</taxon>
    </lineage>
</organism>
<evidence type="ECO:0000256" key="4">
    <source>
        <dbReference type="ARBA" id="ARBA00005263"/>
    </source>
</evidence>
<comment type="similarity">
    <text evidence="4">Belongs to the clathrin light chain family.</text>
</comment>
<reference evidence="9 10" key="3">
    <citation type="submission" date="2019-11" db="EMBL/GenBank/DDBJ databases">
        <title>A de novo genome assembly of a pear dwarfing rootstock.</title>
        <authorList>
            <person name="Wang F."/>
            <person name="Wang J."/>
            <person name="Li S."/>
            <person name="Zhang Y."/>
            <person name="Fang M."/>
            <person name="Ma L."/>
            <person name="Zhao Y."/>
            <person name="Jiang S."/>
        </authorList>
    </citation>
    <scope>NUCLEOTIDE SEQUENCE [LARGE SCALE GENOMIC DNA]</scope>
    <source>
        <strain evidence="9">S2</strain>
        <tissue evidence="9">Leaf</tissue>
    </source>
</reference>
<evidence type="ECO:0000256" key="1">
    <source>
        <dbReference type="ARBA" id="ARBA00003913"/>
    </source>
</evidence>
<evidence type="ECO:0000256" key="2">
    <source>
        <dbReference type="ARBA" id="ARBA00004180"/>
    </source>
</evidence>
<dbReference type="GO" id="GO:0005198">
    <property type="term" value="F:structural molecule activity"/>
    <property type="evidence" value="ECO:0007669"/>
    <property type="project" value="InterPro"/>
</dbReference>
<keyword evidence="6" id="KW-0168">Coated pit</keyword>
<evidence type="ECO:0000256" key="6">
    <source>
        <dbReference type="ARBA" id="ARBA00023176"/>
    </source>
</evidence>
<dbReference type="InterPro" id="IPR000996">
    <property type="entry name" value="Clathrin_L-chain"/>
</dbReference>
<dbReference type="GO" id="GO:0030132">
    <property type="term" value="C:clathrin coat of coated pit"/>
    <property type="evidence" value="ECO:0007669"/>
    <property type="project" value="InterPro"/>
</dbReference>
<comment type="function">
    <text evidence="1">Clathrin is the major protein of the polyhedral coat of coated pits and vesicles.</text>
</comment>
<proteinExistence type="inferred from homology"/>
<accession>A0A5N5FS19</accession>
<dbReference type="OrthoDB" id="782264at2759"/>
<evidence type="ECO:0000313" key="10">
    <source>
        <dbReference type="Proteomes" id="UP000327157"/>
    </source>
</evidence>
<evidence type="ECO:0000256" key="8">
    <source>
        <dbReference type="SAM" id="MobiDB-lite"/>
    </source>
</evidence>
<dbReference type="AlphaFoldDB" id="A0A5N5FS19"/>
<sequence>MRQGVGDDGYLGYDPRLSFQRFGSFVDSESLKNFVTDFPIFHGSIVDDVFATQSMLEAFSAPLIYTESNSQGFDGGFGGSDNSIFPHPSKMLPRGGLSDEFKVGFYQKRKITIENNKATKREREKQFLANHEKFHVEVDKNYWKAITDSSPMSIIHLPHLKHSPPAPAPTKDAKLSTSAPPKAAVVAVTPKVVVVTS</sequence>
<dbReference type="PANTHER" id="PTHR10639:SF24">
    <property type="entry name" value="CLATHRIN LIGHT CHAIN 3"/>
    <property type="match status" value="1"/>
</dbReference>
<dbReference type="Proteomes" id="UP000327157">
    <property type="component" value="Chromosome 11"/>
</dbReference>
<reference evidence="10" key="2">
    <citation type="submission" date="2019-10" db="EMBL/GenBank/DDBJ databases">
        <title>A de novo genome assembly of a pear dwarfing rootstock.</title>
        <authorList>
            <person name="Wang F."/>
            <person name="Wang J."/>
            <person name="Li S."/>
            <person name="Zhang Y."/>
            <person name="Fang M."/>
            <person name="Ma L."/>
            <person name="Zhao Y."/>
            <person name="Jiang S."/>
        </authorList>
    </citation>
    <scope>NUCLEOTIDE SEQUENCE [LARGE SCALE GENOMIC DNA]</scope>
</reference>
<dbReference type="PANTHER" id="PTHR10639">
    <property type="entry name" value="CLATHRIN LIGHT CHAIN"/>
    <property type="match status" value="1"/>
</dbReference>
<evidence type="ECO:0000256" key="5">
    <source>
        <dbReference type="ARBA" id="ARBA00023136"/>
    </source>
</evidence>
<dbReference type="EMBL" id="SMOL01000559">
    <property type="protein sequence ID" value="KAB2605936.1"/>
    <property type="molecule type" value="Genomic_DNA"/>
</dbReference>
<dbReference type="GO" id="GO:0032050">
    <property type="term" value="F:clathrin heavy chain binding"/>
    <property type="evidence" value="ECO:0007669"/>
    <property type="project" value="TreeGrafter"/>
</dbReference>